<dbReference type="AlphaFoldDB" id="A0A927N0E4"/>
<gene>
    <name evidence="2" type="ORF">HEB94_006712</name>
</gene>
<accession>A0A927N0E4</accession>
<sequence length="74" mass="8202">MIPRYGTPCGHYTGKIDGQDTYCGAKPTRHFLTGHRCRVHTPARLAGKPEVPRPDPKRGLKVSVSKPTRHLEVA</sequence>
<name>A0A927N0E4_9ACTN</name>
<evidence type="ECO:0000313" key="3">
    <source>
        <dbReference type="Proteomes" id="UP000638648"/>
    </source>
</evidence>
<organism evidence="2 3">
    <name type="scientific">Actinopolymorpha pittospori</name>
    <dbReference type="NCBI Taxonomy" id="648752"/>
    <lineage>
        <taxon>Bacteria</taxon>
        <taxon>Bacillati</taxon>
        <taxon>Actinomycetota</taxon>
        <taxon>Actinomycetes</taxon>
        <taxon>Propionibacteriales</taxon>
        <taxon>Actinopolymorphaceae</taxon>
        <taxon>Actinopolymorpha</taxon>
    </lineage>
</organism>
<dbReference type="Proteomes" id="UP000638648">
    <property type="component" value="Unassembled WGS sequence"/>
</dbReference>
<keyword evidence="3" id="KW-1185">Reference proteome</keyword>
<proteinExistence type="predicted"/>
<dbReference type="EMBL" id="JADBEM010000001">
    <property type="protein sequence ID" value="MBE1609864.1"/>
    <property type="molecule type" value="Genomic_DNA"/>
</dbReference>
<feature type="region of interest" description="Disordered" evidence="1">
    <location>
        <begin position="43"/>
        <end position="74"/>
    </location>
</feature>
<comment type="caution">
    <text evidence="2">The sequence shown here is derived from an EMBL/GenBank/DDBJ whole genome shotgun (WGS) entry which is preliminary data.</text>
</comment>
<evidence type="ECO:0000256" key="1">
    <source>
        <dbReference type="SAM" id="MobiDB-lite"/>
    </source>
</evidence>
<protein>
    <submittedName>
        <fullName evidence="2">Uncharacterized protein</fullName>
    </submittedName>
</protein>
<evidence type="ECO:0000313" key="2">
    <source>
        <dbReference type="EMBL" id="MBE1609864.1"/>
    </source>
</evidence>
<reference evidence="2" key="1">
    <citation type="submission" date="2020-10" db="EMBL/GenBank/DDBJ databases">
        <title>Sequencing the genomes of 1000 actinobacteria strains.</title>
        <authorList>
            <person name="Klenk H.-P."/>
        </authorList>
    </citation>
    <scope>NUCLEOTIDE SEQUENCE</scope>
    <source>
        <strain evidence="2">DSM 45354</strain>
    </source>
</reference>
<dbReference type="RefSeq" id="WP_192753361.1">
    <property type="nucleotide sequence ID" value="NZ_BAABJL010000284.1"/>
</dbReference>